<dbReference type="AlphaFoldDB" id="A0A1E7EJ36"/>
<keyword evidence="3" id="KW-1185">Reference proteome</keyword>
<dbReference type="GO" id="GO:0000288">
    <property type="term" value="P:nuclear-transcribed mRNA catabolic process, deadenylation-dependent decay"/>
    <property type="evidence" value="ECO:0007669"/>
    <property type="project" value="TreeGrafter"/>
</dbReference>
<dbReference type="GO" id="GO:0000932">
    <property type="term" value="C:P-body"/>
    <property type="evidence" value="ECO:0007669"/>
    <property type="project" value="TreeGrafter"/>
</dbReference>
<evidence type="ECO:0000313" key="3">
    <source>
        <dbReference type="Proteomes" id="UP000095751"/>
    </source>
</evidence>
<dbReference type="InterPro" id="IPR024557">
    <property type="entry name" value="CNOT1_dom_4"/>
</dbReference>
<dbReference type="KEGG" id="fcy:FRACYDRAFT_203889"/>
<sequence length="103" mass="11190">MESDENKMRKAGQLMVANLAGSLALVTCREPLRSSVSTHLRQLLTPTTSGSADGKLTEQEQNIIEQCVQICATDNLELGCMLIEKAATEKAVRDVDEALSQQL</sequence>
<protein>
    <recommendedName>
        <fullName evidence="1">CCR4-NOT transcription complex subunit 1 domain-containing protein</fullName>
    </recommendedName>
</protein>
<accession>A0A1E7EJ36</accession>
<dbReference type="GO" id="GO:0030015">
    <property type="term" value="C:CCR4-NOT core complex"/>
    <property type="evidence" value="ECO:0007669"/>
    <property type="project" value="InterPro"/>
</dbReference>
<dbReference type="PANTHER" id="PTHR13162:SF8">
    <property type="entry name" value="CCR4-NOT TRANSCRIPTION COMPLEX SUBUNIT 1"/>
    <property type="match status" value="1"/>
</dbReference>
<reference evidence="2 3" key="1">
    <citation type="submission" date="2016-09" db="EMBL/GenBank/DDBJ databases">
        <title>Extensive genetic diversity and differential bi-allelic expression allows diatom success in the polar Southern Ocean.</title>
        <authorList>
            <consortium name="DOE Joint Genome Institute"/>
            <person name="Mock T."/>
            <person name="Otillar R.P."/>
            <person name="Strauss J."/>
            <person name="Dupont C."/>
            <person name="Frickenhaus S."/>
            <person name="Maumus F."/>
            <person name="Mcmullan M."/>
            <person name="Sanges R."/>
            <person name="Schmutz J."/>
            <person name="Toseland A."/>
            <person name="Valas R."/>
            <person name="Veluchamy A."/>
            <person name="Ward B.J."/>
            <person name="Allen A."/>
            <person name="Barry K."/>
            <person name="Falciatore A."/>
            <person name="Ferrante M."/>
            <person name="Fortunato A.E."/>
            <person name="Gloeckner G."/>
            <person name="Gruber A."/>
            <person name="Hipkin R."/>
            <person name="Janech M."/>
            <person name="Kroth P."/>
            <person name="Leese F."/>
            <person name="Lindquist E."/>
            <person name="Lyon B.R."/>
            <person name="Martin J."/>
            <person name="Mayer C."/>
            <person name="Parker M."/>
            <person name="Quesneville H."/>
            <person name="Raymond J."/>
            <person name="Uhlig C."/>
            <person name="Valentin K.U."/>
            <person name="Worden A.Z."/>
            <person name="Armbrust E.V."/>
            <person name="Bowler C."/>
            <person name="Green B."/>
            <person name="Moulton V."/>
            <person name="Van Oosterhout C."/>
            <person name="Grigoriev I."/>
        </authorList>
    </citation>
    <scope>NUCLEOTIDE SEQUENCE [LARGE SCALE GENOMIC DNA]</scope>
    <source>
        <strain evidence="2 3">CCMP1102</strain>
    </source>
</reference>
<dbReference type="Pfam" id="PF12842">
    <property type="entry name" value="DUF3819"/>
    <property type="match status" value="1"/>
</dbReference>
<dbReference type="OrthoDB" id="1933107at2759"/>
<name>A0A1E7EJ36_9STRA</name>
<proteinExistence type="predicted"/>
<feature type="non-terminal residue" evidence="2">
    <location>
        <position position="103"/>
    </location>
</feature>
<dbReference type="GO" id="GO:0060090">
    <property type="term" value="F:molecular adaptor activity"/>
    <property type="evidence" value="ECO:0007669"/>
    <property type="project" value="TreeGrafter"/>
</dbReference>
<dbReference type="InParanoid" id="A0A1E7EJ36"/>
<dbReference type="GO" id="GO:0017148">
    <property type="term" value="P:negative regulation of translation"/>
    <property type="evidence" value="ECO:0007669"/>
    <property type="project" value="InterPro"/>
</dbReference>
<gene>
    <name evidence="2" type="ORF">FRACYDRAFT_203889</name>
</gene>
<dbReference type="Proteomes" id="UP000095751">
    <property type="component" value="Unassembled WGS sequence"/>
</dbReference>
<evidence type="ECO:0000259" key="1">
    <source>
        <dbReference type="Pfam" id="PF12842"/>
    </source>
</evidence>
<evidence type="ECO:0000313" key="2">
    <source>
        <dbReference type="EMBL" id="OEU05862.1"/>
    </source>
</evidence>
<dbReference type="InterPro" id="IPR040398">
    <property type="entry name" value="Not1"/>
</dbReference>
<organism evidence="2 3">
    <name type="scientific">Fragilariopsis cylindrus CCMP1102</name>
    <dbReference type="NCBI Taxonomy" id="635003"/>
    <lineage>
        <taxon>Eukaryota</taxon>
        <taxon>Sar</taxon>
        <taxon>Stramenopiles</taxon>
        <taxon>Ochrophyta</taxon>
        <taxon>Bacillariophyta</taxon>
        <taxon>Bacillariophyceae</taxon>
        <taxon>Bacillariophycidae</taxon>
        <taxon>Bacillariales</taxon>
        <taxon>Bacillariaceae</taxon>
        <taxon>Fragilariopsis</taxon>
    </lineage>
</organism>
<dbReference type="EMBL" id="KV784451">
    <property type="protein sequence ID" value="OEU05862.1"/>
    <property type="molecule type" value="Genomic_DNA"/>
</dbReference>
<dbReference type="PANTHER" id="PTHR13162">
    <property type="entry name" value="CCR4-NOT TRANSCRIPTION COMPLEX"/>
    <property type="match status" value="1"/>
</dbReference>
<feature type="domain" description="CCR4-NOT transcription complex subunit 1" evidence="1">
    <location>
        <begin position="1"/>
        <end position="102"/>
    </location>
</feature>